<accession>W6ZNJ1</accession>
<evidence type="ECO:0000313" key="1">
    <source>
        <dbReference type="EMBL" id="EUC49094.1"/>
    </source>
</evidence>
<proteinExistence type="predicted"/>
<dbReference type="KEGG" id="bor:COCMIDRAFT_33565"/>
<organism evidence="1 2">
    <name type="scientific">Bipolaris oryzae ATCC 44560</name>
    <dbReference type="NCBI Taxonomy" id="930090"/>
    <lineage>
        <taxon>Eukaryota</taxon>
        <taxon>Fungi</taxon>
        <taxon>Dikarya</taxon>
        <taxon>Ascomycota</taxon>
        <taxon>Pezizomycotina</taxon>
        <taxon>Dothideomycetes</taxon>
        <taxon>Pleosporomycetidae</taxon>
        <taxon>Pleosporales</taxon>
        <taxon>Pleosporineae</taxon>
        <taxon>Pleosporaceae</taxon>
        <taxon>Bipolaris</taxon>
    </lineage>
</organism>
<dbReference type="GeneID" id="19122356"/>
<dbReference type="Proteomes" id="UP000054032">
    <property type="component" value="Unassembled WGS sequence"/>
</dbReference>
<dbReference type="OrthoDB" id="3695719at2759"/>
<keyword evidence="2" id="KW-1185">Reference proteome</keyword>
<reference evidence="1 2" key="1">
    <citation type="journal article" date="2013" name="PLoS Genet.">
        <title>Comparative genome structure, secondary metabolite, and effector coding capacity across Cochliobolus pathogens.</title>
        <authorList>
            <person name="Condon B.J."/>
            <person name="Leng Y."/>
            <person name="Wu D."/>
            <person name="Bushley K.E."/>
            <person name="Ohm R.A."/>
            <person name="Otillar R."/>
            <person name="Martin J."/>
            <person name="Schackwitz W."/>
            <person name="Grimwood J."/>
            <person name="MohdZainudin N."/>
            <person name="Xue C."/>
            <person name="Wang R."/>
            <person name="Manning V.A."/>
            <person name="Dhillon B."/>
            <person name="Tu Z.J."/>
            <person name="Steffenson B.J."/>
            <person name="Salamov A."/>
            <person name="Sun H."/>
            <person name="Lowry S."/>
            <person name="LaButti K."/>
            <person name="Han J."/>
            <person name="Copeland A."/>
            <person name="Lindquist E."/>
            <person name="Barry K."/>
            <person name="Schmutz J."/>
            <person name="Baker S.E."/>
            <person name="Ciuffetti L.M."/>
            <person name="Grigoriev I.V."/>
            <person name="Zhong S."/>
            <person name="Turgeon B.G."/>
        </authorList>
    </citation>
    <scope>NUCLEOTIDE SEQUENCE [LARGE SCALE GENOMIC DNA]</scope>
    <source>
        <strain evidence="1 2">ATCC 44560</strain>
    </source>
</reference>
<dbReference type="HOGENOM" id="CLU_1906383_0_0_1"/>
<gene>
    <name evidence="1" type="ORF">COCMIDRAFT_33565</name>
</gene>
<name>W6ZNJ1_COCMI</name>
<evidence type="ECO:0000313" key="2">
    <source>
        <dbReference type="Proteomes" id="UP000054032"/>
    </source>
</evidence>
<dbReference type="EMBL" id="KI963935">
    <property type="protein sequence ID" value="EUC49094.1"/>
    <property type="molecule type" value="Genomic_DNA"/>
</dbReference>
<dbReference type="RefSeq" id="XP_007684421.1">
    <property type="nucleotide sequence ID" value="XM_007686231.1"/>
</dbReference>
<protein>
    <submittedName>
        <fullName evidence="1">Uncharacterized protein</fullName>
    </submittedName>
</protein>
<sequence length="133" mass="14573">MAPHRNSRHKLGLSNILARDFSQKVKGAPSTGSRLAYAIAPAGPDALAGLRTKIYKHLLSNLLDWRSLKFSAYSKPMGYARLPALVYAYLKPTSSSVTGPTLAVEITRTRVVGDLNSEIVIREQAINKLARRV</sequence>
<dbReference type="AlphaFoldDB" id="W6ZNJ1"/>